<keyword evidence="1" id="KW-0812">Transmembrane</keyword>
<keyword evidence="3" id="KW-1185">Reference proteome</keyword>
<keyword evidence="1" id="KW-1133">Transmembrane helix</keyword>
<comment type="caution">
    <text evidence="2">The sequence shown here is derived from an EMBL/GenBank/DDBJ whole genome shotgun (WGS) entry which is preliminary data.</text>
</comment>
<feature type="transmembrane region" description="Helical" evidence="1">
    <location>
        <begin position="232"/>
        <end position="250"/>
    </location>
</feature>
<feature type="transmembrane region" description="Helical" evidence="1">
    <location>
        <begin position="634"/>
        <end position="651"/>
    </location>
</feature>
<dbReference type="RefSeq" id="WP_379951612.1">
    <property type="nucleotide sequence ID" value="NZ_JBHMAF010000193.1"/>
</dbReference>
<keyword evidence="1" id="KW-0472">Membrane</keyword>
<protein>
    <submittedName>
        <fullName evidence="2">DUF2339 domain-containing protein</fullName>
    </submittedName>
</protein>
<feature type="transmembrane region" description="Helical" evidence="1">
    <location>
        <begin position="540"/>
        <end position="558"/>
    </location>
</feature>
<feature type="transmembrane region" description="Helical" evidence="1">
    <location>
        <begin position="313"/>
        <end position="330"/>
    </location>
</feature>
<feature type="transmembrane region" description="Helical" evidence="1">
    <location>
        <begin position="129"/>
        <end position="145"/>
    </location>
</feature>
<feature type="transmembrane region" description="Helical" evidence="1">
    <location>
        <begin position="492"/>
        <end position="510"/>
    </location>
</feature>
<feature type="transmembrane region" description="Helical" evidence="1">
    <location>
        <begin position="360"/>
        <end position="378"/>
    </location>
</feature>
<feature type="transmembrane region" description="Helical" evidence="1">
    <location>
        <begin position="408"/>
        <end position="424"/>
    </location>
</feature>
<evidence type="ECO:0000313" key="3">
    <source>
        <dbReference type="Proteomes" id="UP001589609"/>
    </source>
</evidence>
<feature type="transmembrane region" description="Helical" evidence="1">
    <location>
        <begin position="384"/>
        <end position="401"/>
    </location>
</feature>
<name>A0ABV5WLC0_9BACI</name>
<dbReference type="EMBL" id="JBHMAF010000193">
    <property type="protein sequence ID" value="MFB9761442.1"/>
    <property type="molecule type" value="Genomic_DNA"/>
</dbReference>
<organism evidence="2 3">
    <name type="scientific">Ectobacillus funiculus</name>
    <dbReference type="NCBI Taxonomy" id="137993"/>
    <lineage>
        <taxon>Bacteria</taxon>
        <taxon>Bacillati</taxon>
        <taxon>Bacillota</taxon>
        <taxon>Bacilli</taxon>
        <taxon>Bacillales</taxon>
        <taxon>Bacillaceae</taxon>
        <taxon>Ectobacillus</taxon>
    </lineage>
</organism>
<feature type="transmembrane region" description="Helical" evidence="1">
    <location>
        <begin position="517"/>
        <end position="534"/>
    </location>
</feature>
<gene>
    <name evidence="2" type="ORF">ACFFMS_24655</name>
</gene>
<feature type="transmembrane region" description="Helical" evidence="1">
    <location>
        <begin position="257"/>
        <end position="279"/>
    </location>
</feature>
<evidence type="ECO:0000313" key="2">
    <source>
        <dbReference type="EMBL" id="MFB9761442.1"/>
    </source>
</evidence>
<feature type="transmembrane region" description="Helical" evidence="1">
    <location>
        <begin position="285"/>
        <end position="301"/>
    </location>
</feature>
<dbReference type="Pfam" id="PF10101">
    <property type="entry name" value="DUF2339"/>
    <property type="match status" value="1"/>
</dbReference>
<feature type="transmembrane region" description="Helical" evidence="1">
    <location>
        <begin position="157"/>
        <end position="176"/>
    </location>
</feature>
<feature type="transmembrane region" description="Helical" evidence="1">
    <location>
        <begin position="430"/>
        <end position="452"/>
    </location>
</feature>
<feature type="transmembrane region" description="Helical" evidence="1">
    <location>
        <begin position="578"/>
        <end position="600"/>
    </location>
</feature>
<evidence type="ECO:0000256" key="1">
    <source>
        <dbReference type="SAM" id="Phobius"/>
    </source>
</evidence>
<feature type="transmembrane region" description="Helical" evidence="1">
    <location>
        <begin position="182"/>
        <end position="202"/>
    </location>
</feature>
<accession>A0ABV5WLC0</accession>
<feature type="transmembrane region" description="Helical" evidence="1">
    <location>
        <begin position="95"/>
        <end position="117"/>
    </location>
</feature>
<dbReference type="PANTHER" id="PTHR38434">
    <property type="entry name" value="BLL2549 PROTEIN"/>
    <property type="match status" value="1"/>
</dbReference>
<feature type="transmembrane region" description="Helical" evidence="1">
    <location>
        <begin position="336"/>
        <end position="353"/>
    </location>
</feature>
<feature type="transmembrane region" description="Helical" evidence="1">
    <location>
        <begin position="657"/>
        <end position="681"/>
    </location>
</feature>
<dbReference type="PANTHER" id="PTHR38434:SF1">
    <property type="entry name" value="BLL2549 PROTEIN"/>
    <property type="match status" value="1"/>
</dbReference>
<feature type="transmembrane region" description="Helical" evidence="1">
    <location>
        <begin position="464"/>
        <end position="486"/>
    </location>
</feature>
<feature type="transmembrane region" description="Helical" evidence="1">
    <location>
        <begin position="209"/>
        <end position="226"/>
    </location>
</feature>
<feature type="transmembrane region" description="Helical" evidence="1">
    <location>
        <begin position="606"/>
        <end position="627"/>
    </location>
</feature>
<proteinExistence type="predicted"/>
<sequence length="687" mass="76670">MSEDKRILALENRVSMLEKEVAFLKTTAVENERVKNDHVAFEEKEKDVIAEQKDTNIAVSLEPIMINKPTVQVNPEHAPATPSKSKKKEVDWEKLLGQVWLPRIFIFVLILGILWGFKAAVDSGFITEPIRVVLGMITAGVLIYLGEKQIKKNHEALGQVLLGGSVVIFILSTFAAHMLYGLIVPSFAFILNVLWVILGIYLSHRHNSQPISIIAAVAGFLVPYLVENKGDSTLFLVAYEVIFYLSLLKYALLKKFIYLYITSGGLLHISLLIMCVFPGDQIEAATVAIMVQHVFLLLTFLRKELFITAQKATLFTSFVLTQLWAGVGFADALYSSFLAIFFAVYTVLSYVYFGKNKEKLNITLPIATYALSMFLLDISKEEHIGLAFLIEGVIALYIGLAGKIKNQTIAGGLVYAVGVLLTAFDEIERFLSVETVAWLMMIVSLFTVGYVFKKFKLRIENKRFSYNSIINLLSGFTVFSIFSFIVQVLDNKYEGVAVLLEGLIAFYIAVKQRLQNRVVVSAIVYIIGVTFITLNGIDEVISFETVAWIAMLTSFVYMRKLSDNLNKFFEDTSGFLNILFGATAIYILVFITQLGAVATVSFSNNIQSLTISSLWAIYAIVGVVYGAIKRNKKIRLLGIGLLFLTLLKLIFIDMASISILVRAILFIGLGFIGVALSRFFYSNKKGE</sequence>
<reference evidence="2 3" key="1">
    <citation type="submission" date="2024-09" db="EMBL/GenBank/DDBJ databases">
        <authorList>
            <person name="Sun Q."/>
            <person name="Mori K."/>
        </authorList>
    </citation>
    <scope>NUCLEOTIDE SEQUENCE [LARGE SCALE GENOMIC DNA]</scope>
    <source>
        <strain evidence="2 3">JCM 11201</strain>
    </source>
</reference>
<dbReference type="Proteomes" id="UP001589609">
    <property type="component" value="Unassembled WGS sequence"/>
</dbReference>
<dbReference type="InterPro" id="IPR019286">
    <property type="entry name" value="DUF2339_TM"/>
</dbReference>